<dbReference type="Proteomes" id="UP001354989">
    <property type="component" value="Chromosome"/>
</dbReference>
<evidence type="ECO:0000313" key="2">
    <source>
        <dbReference type="Proteomes" id="UP001354989"/>
    </source>
</evidence>
<organism evidence="1 2">
    <name type="scientific">Persicobacter psychrovividus</name>
    <dbReference type="NCBI Taxonomy" id="387638"/>
    <lineage>
        <taxon>Bacteria</taxon>
        <taxon>Pseudomonadati</taxon>
        <taxon>Bacteroidota</taxon>
        <taxon>Cytophagia</taxon>
        <taxon>Cytophagales</taxon>
        <taxon>Persicobacteraceae</taxon>
        <taxon>Persicobacter</taxon>
    </lineage>
</organism>
<gene>
    <name evidence="1" type="ORF">PEPS_02470</name>
</gene>
<protein>
    <recommendedName>
        <fullName evidence="3">DUF4292 domain-containing protein</fullName>
    </recommendedName>
</protein>
<reference evidence="1 2" key="1">
    <citation type="submission" date="2021-12" db="EMBL/GenBank/DDBJ databases">
        <title>Genome sequencing of bacteria with rrn-lacking chromosome and rrn-plasmid.</title>
        <authorList>
            <person name="Anda M."/>
            <person name="Iwasaki W."/>
        </authorList>
    </citation>
    <scope>NUCLEOTIDE SEQUENCE [LARGE SCALE GENOMIC DNA]</scope>
    <source>
        <strain evidence="1 2">NBRC 101262</strain>
    </source>
</reference>
<name>A0ABN6L4F1_9BACT</name>
<evidence type="ECO:0000313" key="1">
    <source>
        <dbReference type="EMBL" id="BDC97966.1"/>
    </source>
</evidence>
<accession>A0ABN6L4F1</accession>
<keyword evidence="2" id="KW-1185">Reference proteome</keyword>
<dbReference type="InterPro" id="IPR025634">
    <property type="entry name" value="DUF4292"/>
</dbReference>
<proteinExistence type="predicted"/>
<sequence>MSCNKRMAGFKLVEKSDFRVDNLDFDYLSGKMKVGFSDGDKEIGATVNLRMKADSIIWMSVSPGLGVEVMRAQFTPDTIMIINKLKKEVYALSYSQLSERYKVTLDFHTLQSIIVGDLVEDKMPKDRVKRESSYFLLDQQRDKMRYQSQVDPLTYRIVQTQALQPTTGNSLTLQYADFQDIKSKIKKKQHKKEYKESKNTDNPMMKLSRRERKSDIFPFENTVDLVFYDQSGRTLSTKVKMHFQKVDINEKKLSFPFKVSSRYVIK</sequence>
<dbReference type="EMBL" id="AP025292">
    <property type="protein sequence ID" value="BDC97966.1"/>
    <property type="molecule type" value="Genomic_DNA"/>
</dbReference>
<dbReference type="Pfam" id="PF14125">
    <property type="entry name" value="DUF4292"/>
    <property type="match status" value="1"/>
</dbReference>
<evidence type="ECO:0008006" key="3">
    <source>
        <dbReference type="Google" id="ProtNLM"/>
    </source>
</evidence>